<evidence type="ECO:0008006" key="4">
    <source>
        <dbReference type="Google" id="ProtNLM"/>
    </source>
</evidence>
<feature type="transmembrane region" description="Helical" evidence="1">
    <location>
        <begin position="6"/>
        <end position="22"/>
    </location>
</feature>
<organism evidence="2 3">
    <name type="scientific">Empedobacter falsenii</name>
    <dbReference type="NCBI Taxonomy" id="343874"/>
    <lineage>
        <taxon>Bacteria</taxon>
        <taxon>Pseudomonadati</taxon>
        <taxon>Bacteroidota</taxon>
        <taxon>Flavobacteriia</taxon>
        <taxon>Flavobacteriales</taxon>
        <taxon>Weeksellaceae</taxon>
        <taxon>Empedobacter</taxon>
    </lineage>
</organism>
<proteinExistence type="predicted"/>
<gene>
    <name evidence="2" type="ORF">FH779_06385</name>
</gene>
<evidence type="ECO:0000313" key="2">
    <source>
        <dbReference type="EMBL" id="QLL57727.1"/>
    </source>
</evidence>
<dbReference type="EMBL" id="CP040908">
    <property type="protein sequence ID" value="QLL57727.1"/>
    <property type="molecule type" value="Genomic_DNA"/>
</dbReference>
<sequence>MKNINYTIILTILIIPIFFYSCKKSYERPDEYEVDLFKNERVSNDTVQMLTKEKSFEQAEIVIFTNEIKLLDSMVKQGKTPIYVYQLTNGKIEKGIKDSVNFPMNILSTRAINKSEKSTKIYLEDLKSFKLLVSDFDIKYQIIFRSPLSED</sequence>
<dbReference type="Proteomes" id="UP000510643">
    <property type="component" value="Chromosome"/>
</dbReference>
<keyword evidence="1" id="KW-0472">Membrane</keyword>
<keyword evidence="1" id="KW-0812">Transmembrane</keyword>
<evidence type="ECO:0000313" key="3">
    <source>
        <dbReference type="Proteomes" id="UP000510643"/>
    </source>
</evidence>
<dbReference type="GeneID" id="78401076"/>
<protein>
    <recommendedName>
        <fullName evidence="4">Lipoprotein</fullName>
    </recommendedName>
</protein>
<reference evidence="2 3" key="1">
    <citation type="submission" date="2019-06" db="EMBL/GenBank/DDBJ databases">
        <title>Emergence of pandrug resistant Empedobacter falsenii in China.</title>
        <authorList>
            <person name="Dong N."/>
            <person name="Chen S."/>
            <person name="Zhang R."/>
        </authorList>
    </citation>
    <scope>NUCLEOTIDE SEQUENCE [LARGE SCALE GENOMIC DNA]</scope>
    <source>
        <strain evidence="2 3">1681-1</strain>
    </source>
</reference>
<keyword evidence="3" id="KW-1185">Reference proteome</keyword>
<name>A0A7H9DRC9_9FLAO</name>
<dbReference type="PROSITE" id="PS51257">
    <property type="entry name" value="PROKAR_LIPOPROTEIN"/>
    <property type="match status" value="1"/>
</dbReference>
<accession>A0A7H9DRC9</accession>
<keyword evidence="1" id="KW-1133">Transmembrane helix</keyword>
<dbReference type="RefSeq" id="WP_180906426.1">
    <property type="nucleotide sequence ID" value="NZ_CP040908.1"/>
</dbReference>
<dbReference type="AlphaFoldDB" id="A0A7H9DRC9"/>
<dbReference type="KEGG" id="efal:FH779_06385"/>
<evidence type="ECO:0000256" key="1">
    <source>
        <dbReference type="SAM" id="Phobius"/>
    </source>
</evidence>